<dbReference type="AlphaFoldDB" id="A0AAU9QUQ6"/>
<organism evidence="2 3">
    <name type="scientific">Vibrio jasicida</name>
    <dbReference type="NCBI Taxonomy" id="766224"/>
    <lineage>
        <taxon>Bacteria</taxon>
        <taxon>Pseudomonadati</taxon>
        <taxon>Pseudomonadota</taxon>
        <taxon>Gammaproteobacteria</taxon>
        <taxon>Vibrionales</taxon>
        <taxon>Vibrionaceae</taxon>
        <taxon>Vibrio</taxon>
    </lineage>
</organism>
<name>A0AAU9QUQ6_9VIBR</name>
<dbReference type="EMBL" id="CAKMUD010000115">
    <property type="protein sequence ID" value="CAH1602512.1"/>
    <property type="molecule type" value="Genomic_DNA"/>
</dbReference>
<accession>A0AAU9QUQ6</accession>
<protein>
    <submittedName>
        <fullName evidence="2">Uncharacterized protein</fullName>
    </submittedName>
</protein>
<evidence type="ECO:0000313" key="3">
    <source>
        <dbReference type="Proteomes" id="UP001295462"/>
    </source>
</evidence>
<sequence>MHTDNEPPMKNLAGNEAMLFLFRFECQESGISFVLNEGIAEDMYVDISARLQPLVHACCETLLRYRSRCQGNTIMDGHLLLDGDCELMLFPGLGQVIQEAEKRALFDDARTIAQQLLTVMERREQEYEKGAAPAAAFPLSKLPASIPHAGLEALGQQKRRRAASPEPGTTPTPLSPDDLPEGVQATMSYDHRGYCLGFSHRTLGYLGKLVVHEVDGETVLAAELFNDDMTCLESKQTVMEAILATITARFEVIVAKPRG</sequence>
<comment type="caution">
    <text evidence="2">The sequence shown here is derived from an EMBL/GenBank/DDBJ whole genome shotgun (WGS) entry which is preliminary data.</text>
</comment>
<evidence type="ECO:0000256" key="1">
    <source>
        <dbReference type="SAM" id="MobiDB-lite"/>
    </source>
</evidence>
<feature type="region of interest" description="Disordered" evidence="1">
    <location>
        <begin position="154"/>
        <end position="180"/>
    </location>
</feature>
<reference evidence="2" key="1">
    <citation type="submission" date="2022-01" db="EMBL/GenBank/DDBJ databases">
        <authorList>
            <person name="Lagorce A."/>
        </authorList>
    </citation>
    <scope>NUCLEOTIDE SEQUENCE</scope>
    <source>
        <strain evidence="2">Th15_F1_A12</strain>
    </source>
</reference>
<gene>
    <name evidence="2" type="ORF">THF1A12_590022</name>
</gene>
<proteinExistence type="predicted"/>
<evidence type="ECO:0000313" key="2">
    <source>
        <dbReference type="EMBL" id="CAH1602512.1"/>
    </source>
</evidence>
<dbReference type="Proteomes" id="UP001295462">
    <property type="component" value="Unassembled WGS sequence"/>
</dbReference>